<accession>A0A6N3E0B8</accession>
<gene>
    <name evidence="1" type="ORF">CALFYP39_02081</name>
</gene>
<protein>
    <submittedName>
        <fullName evidence="1">Uncharacterized protein</fullName>
    </submittedName>
</protein>
<organism evidence="1">
    <name type="scientific">Collinsella aerofaciens</name>
    <dbReference type="NCBI Taxonomy" id="74426"/>
    <lineage>
        <taxon>Bacteria</taxon>
        <taxon>Bacillati</taxon>
        <taxon>Actinomycetota</taxon>
        <taxon>Coriobacteriia</taxon>
        <taxon>Coriobacteriales</taxon>
        <taxon>Coriobacteriaceae</taxon>
        <taxon>Collinsella</taxon>
    </lineage>
</organism>
<name>A0A6N3E0B8_9ACTN</name>
<dbReference type="RefSeq" id="WP_156600709.1">
    <property type="nucleotide sequence ID" value="NZ_CACRTW010000049.1"/>
</dbReference>
<evidence type="ECO:0000313" key="1">
    <source>
        <dbReference type="EMBL" id="VYU34580.1"/>
    </source>
</evidence>
<reference evidence="1" key="1">
    <citation type="submission" date="2019-11" db="EMBL/GenBank/DDBJ databases">
        <authorList>
            <person name="Feng L."/>
        </authorList>
    </citation>
    <scope>NUCLEOTIDE SEQUENCE</scope>
    <source>
        <strain evidence="1">CaerofaciensLFYP39</strain>
    </source>
</reference>
<sequence length="768" mass="87839">MTSYTTEREGQIEFYETFIPRVDPDLDLDGILADDNDGVINGNLLEFKLRVIDLNAVLFQCVKYLSARRLKGKPVPANVVIVSLEDSVAYIYRSEDYLEQIETVYNGPSSKNNSGFTAGKYADKLDYSDQLSAERLVMTLKTDNYTKTNIDENCIVGWAEEYYRLRPDARKEHFIGDSTGKHQVTGEIRQPKIFERYLIPYTGQTNVKFDYLMDCLNDFLQKKDLGAFFTPEPYAEKARELLAQAISRVPSGNDYVVIDRCAGTGNLERGLSEDILSHCIVSTKEYYEYKVLQELIGSKVRHIIPPIEAEDTFDAGNVRGADALTQEYVENPLIRRYIDDPSCTIILFENPPFAETTSMEHQKRGEGKRSSSGWKASWVLEQMRKAVKENPSISGTSTNDMGNAFIWSAFEYYLRQPTDSYVVFSPVKYWKAQDLVKKRFIDGFAGDRFHFHARKHSCVLVALWSNEDAESDSFTVDGFDIVKGKLGAPVSLDFRKVDSLYSSRYYDKRKMNDDIDGGILLQKTGNEATTQKKRLKPRWNKNILGYMVADGVGFDNPELHSILVSAGIFNGNGFYLRRDNFLQKLPMFAASRYISYNGSWTERGRVMKSADGADKFLKDAASGKLDQWLLRTLLFTCLEYQNHMRSFTGGDGRTYRNELCLDTTNGSTVASETLEKLDRRVRESELLAAWSRVLEEAKETTLYDSSLTYGFYQIGEELNTWHESPNGKKGRIYDYPSLNGSIRTLKELNKEYYLKEIVPKLFEYEFLK</sequence>
<dbReference type="AlphaFoldDB" id="A0A6N3E0B8"/>
<proteinExistence type="predicted"/>
<dbReference type="EMBL" id="CACRTW010000049">
    <property type="protein sequence ID" value="VYU34580.1"/>
    <property type="molecule type" value="Genomic_DNA"/>
</dbReference>